<feature type="domain" description="Glycosyltransferase subfamily 4-like N-terminal" evidence="4">
    <location>
        <begin position="14"/>
        <end position="182"/>
    </location>
</feature>
<feature type="domain" description="Glycosyl transferase family 1" evidence="3">
    <location>
        <begin position="208"/>
        <end position="350"/>
    </location>
</feature>
<name>A0ABV9ZKM4_9PSEU</name>
<dbReference type="EC" id="2.4.-.-" evidence="5"/>
<evidence type="ECO:0000259" key="3">
    <source>
        <dbReference type="Pfam" id="PF00534"/>
    </source>
</evidence>
<evidence type="ECO:0000256" key="2">
    <source>
        <dbReference type="ARBA" id="ARBA00022679"/>
    </source>
</evidence>
<gene>
    <name evidence="5" type="ORF">ACFPK1_27305</name>
</gene>
<evidence type="ECO:0000256" key="1">
    <source>
        <dbReference type="ARBA" id="ARBA00022676"/>
    </source>
</evidence>
<dbReference type="PANTHER" id="PTHR45947:SF3">
    <property type="entry name" value="SULFOQUINOVOSYL TRANSFERASE SQD2"/>
    <property type="match status" value="1"/>
</dbReference>
<dbReference type="Gene3D" id="3.40.50.2000">
    <property type="entry name" value="Glycogen Phosphorylase B"/>
    <property type="match status" value="2"/>
</dbReference>
<dbReference type="Pfam" id="PF00534">
    <property type="entry name" value="Glycos_transf_1"/>
    <property type="match status" value="1"/>
</dbReference>
<evidence type="ECO:0000313" key="5">
    <source>
        <dbReference type="EMBL" id="MFC5141971.1"/>
    </source>
</evidence>
<dbReference type="InterPro" id="IPR028098">
    <property type="entry name" value="Glyco_trans_4-like_N"/>
</dbReference>
<sequence length="368" mass="40984">MAGVLVHEWIAQAGGSENVLQEMSEAFPDAEVVCLWNESTGRFETRRVRQSWLARTPLRRHKALALPLMPPTWRLLRDHAYDWALISSHAFAHHARFRGAPVGFRRMVYVHTPARYVWTRAFDARGDNPFARVASHALRPLDRHRAREGAEFAANSEFVRERIRNVWGVDARVIYPPVQVERIQSLSDWREKLDDVDALIIGSLPEGYLLGASRFIPYKRLEQVIEVGEATGRPVVLAGKGPSRSVLAEAAAHASVPVHFVDAPSEALLYALYQQASAFVFPAVEDFGIMPVEAMAAGAAVLAQIEGGAAESVVEGRTGSLIDFRSPAEMRTGLDRALATDRADRLQRAKEFGAERFRGDIQSWVGER</sequence>
<dbReference type="EMBL" id="JBHSKG010000019">
    <property type="protein sequence ID" value="MFC5141971.1"/>
    <property type="molecule type" value="Genomic_DNA"/>
</dbReference>
<dbReference type="RefSeq" id="WP_378024106.1">
    <property type="nucleotide sequence ID" value="NZ_JBHSKG010000019.1"/>
</dbReference>
<dbReference type="InterPro" id="IPR050194">
    <property type="entry name" value="Glycosyltransferase_grp1"/>
</dbReference>
<keyword evidence="1 5" id="KW-0328">Glycosyltransferase</keyword>
<dbReference type="GO" id="GO:0016757">
    <property type="term" value="F:glycosyltransferase activity"/>
    <property type="evidence" value="ECO:0007669"/>
    <property type="project" value="UniProtKB-KW"/>
</dbReference>
<dbReference type="Proteomes" id="UP001596175">
    <property type="component" value="Unassembled WGS sequence"/>
</dbReference>
<evidence type="ECO:0000259" key="4">
    <source>
        <dbReference type="Pfam" id="PF13439"/>
    </source>
</evidence>
<evidence type="ECO:0000313" key="6">
    <source>
        <dbReference type="Proteomes" id="UP001596175"/>
    </source>
</evidence>
<dbReference type="InterPro" id="IPR001296">
    <property type="entry name" value="Glyco_trans_1"/>
</dbReference>
<accession>A0ABV9ZKM4</accession>
<reference evidence="6" key="1">
    <citation type="journal article" date="2019" name="Int. J. Syst. Evol. Microbiol.">
        <title>The Global Catalogue of Microorganisms (GCM) 10K type strain sequencing project: providing services to taxonomists for standard genome sequencing and annotation.</title>
        <authorList>
            <consortium name="The Broad Institute Genomics Platform"/>
            <consortium name="The Broad Institute Genome Sequencing Center for Infectious Disease"/>
            <person name="Wu L."/>
            <person name="Ma J."/>
        </authorList>
    </citation>
    <scope>NUCLEOTIDE SEQUENCE [LARGE SCALE GENOMIC DNA]</scope>
    <source>
        <strain evidence="6">XZYJ18</strain>
    </source>
</reference>
<dbReference type="Pfam" id="PF13439">
    <property type="entry name" value="Glyco_transf_4"/>
    <property type="match status" value="1"/>
</dbReference>
<keyword evidence="2 5" id="KW-0808">Transferase</keyword>
<dbReference type="SUPFAM" id="SSF53756">
    <property type="entry name" value="UDP-Glycosyltransferase/glycogen phosphorylase"/>
    <property type="match status" value="1"/>
</dbReference>
<keyword evidence="6" id="KW-1185">Reference proteome</keyword>
<comment type="caution">
    <text evidence="5">The sequence shown here is derived from an EMBL/GenBank/DDBJ whole genome shotgun (WGS) entry which is preliminary data.</text>
</comment>
<dbReference type="PANTHER" id="PTHR45947">
    <property type="entry name" value="SULFOQUINOVOSYL TRANSFERASE SQD2"/>
    <property type="match status" value="1"/>
</dbReference>
<proteinExistence type="predicted"/>
<organism evidence="5 6">
    <name type="scientific">Actinomycetospora rhizophila</name>
    <dbReference type="NCBI Taxonomy" id="1416876"/>
    <lineage>
        <taxon>Bacteria</taxon>
        <taxon>Bacillati</taxon>
        <taxon>Actinomycetota</taxon>
        <taxon>Actinomycetes</taxon>
        <taxon>Pseudonocardiales</taxon>
        <taxon>Pseudonocardiaceae</taxon>
        <taxon>Actinomycetospora</taxon>
    </lineage>
</organism>
<protein>
    <submittedName>
        <fullName evidence="5">Glycosyltransferase</fullName>
        <ecNumber evidence="5">2.4.-.-</ecNumber>
    </submittedName>
</protein>